<evidence type="ECO:0000313" key="2">
    <source>
        <dbReference type="Proteomes" id="UP000327013"/>
    </source>
</evidence>
<name>A0A5N6KUU0_9ROSI</name>
<organism evidence="1 2">
    <name type="scientific">Carpinus fangiana</name>
    <dbReference type="NCBI Taxonomy" id="176857"/>
    <lineage>
        <taxon>Eukaryota</taxon>
        <taxon>Viridiplantae</taxon>
        <taxon>Streptophyta</taxon>
        <taxon>Embryophyta</taxon>
        <taxon>Tracheophyta</taxon>
        <taxon>Spermatophyta</taxon>
        <taxon>Magnoliopsida</taxon>
        <taxon>eudicotyledons</taxon>
        <taxon>Gunneridae</taxon>
        <taxon>Pentapetalae</taxon>
        <taxon>rosids</taxon>
        <taxon>fabids</taxon>
        <taxon>Fagales</taxon>
        <taxon>Betulaceae</taxon>
        <taxon>Carpinus</taxon>
    </lineage>
</organism>
<proteinExistence type="predicted"/>
<comment type="caution">
    <text evidence="1">The sequence shown here is derived from an EMBL/GenBank/DDBJ whole genome shotgun (WGS) entry which is preliminary data.</text>
</comment>
<keyword evidence="2" id="KW-1185">Reference proteome</keyword>
<reference evidence="1 2" key="1">
    <citation type="submission" date="2019-06" db="EMBL/GenBank/DDBJ databases">
        <title>A chromosomal-level reference genome of Carpinus fangiana (Coryloideae, Betulaceae).</title>
        <authorList>
            <person name="Yang X."/>
            <person name="Wang Z."/>
            <person name="Zhang L."/>
            <person name="Hao G."/>
            <person name="Liu J."/>
            <person name="Yang Y."/>
        </authorList>
    </citation>
    <scope>NUCLEOTIDE SEQUENCE [LARGE SCALE GENOMIC DNA]</scope>
    <source>
        <strain evidence="1">Cfa_2016G</strain>
        <tissue evidence="1">Leaf</tissue>
    </source>
</reference>
<sequence length="93" mass="9789">MVDGKRGSPVNACSSFAKTTACGLATIPTEEAIAHPWISPLPLFQLSACGAFEHAATRLFAASRDIYWCLRNISGAVGNARHDTAFSGSEPPP</sequence>
<dbReference type="Proteomes" id="UP000327013">
    <property type="component" value="Unassembled WGS sequence"/>
</dbReference>
<accession>A0A5N6KUU0</accession>
<gene>
    <name evidence="1" type="ORF">FH972_023228</name>
</gene>
<dbReference type="EMBL" id="VIBQ01000013">
    <property type="protein sequence ID" value="KAB8346182.1"/>
    <property type="molecule type" value="Genomic_DNA"/>
</dbReference>
<evidence type="ECO:0000313" key="1">
    <source>
        <dbReference type="EMBL" id="KAB8346182.1"/>
    </source>
</evidence>
<dbReference type="AlphaFoldDB" id="A0A5N6KUU0"/>
<protein>
    <submittedName>
        <fullName evidence="1">Uncharacterized protein</fullName>
    </submittedName>
</protein>